<dbReference type="EMBL" id="KN881639">
    <property type="protein sequence ID" value="KIY52571.1"/>
    <property type="molecule type" value="Genomic_DNA"/>
</dbReference>
<protein>
    <submittedName>
        <fullName evidence="1">Uncharacterized protein</fullName>
    </submittedName>
</protein>
<dbReference type="OrthoDB" id="3254233at2759"/>
<reference evidence="1 2" key="1">
    <citation type="journal article" date="2015" name="Fungal Genet. Biol.">
        <title>Evolution of novel wood decay mechanisms in Agaricales revealed by the genome sequences of Fistulina hepatica and Cylindrobasidium torrendii.</title>
        <authorList>
            <person name="Floudas D."/>
            <person name="Held B.W."/>
            <person name="Riley R."/>
            <person name="Nagy L.G."/>
            <person name="Koehler G."/>
            <person name="Ransdell A.S."/>
            <person name="Younus H."/>
            <person name="Chow J."/>
            <person name="Chiniquy J."/>
            <person name="Lipzen A."/>
            <person name="Tritt A."/>
            <person name="Sun H."/>
            <person name="Haridas S."/>
            <person name="LaButti K."/>
            <person name="Ohm R.A."/>
            <person name="Kues U."/>
            <person name="Blanchette R.A."/>
            <person name="Grigoriev I.V."/>
            <person name="Minto R.E."/>
            <person name="Hibbett D.S."/>
        </authorList>
    </citation>
    <scope>NUCLEOTIDE SEQUENCE [LARGE SCALE GENOMIC DNA]</scope>
    <source>
        <strain evidence="1 2">ATCC 64428</strain>
    </source>
</reference>
<accession>A0A0D7AMN4</accession>
<dbReference type="AlphaFoldDB" id="A0A0D7AMN4"/>
<evidence type="ECO:0000313" key="1">
    <source>
        <dbReference type="EMBL" id="KIY52571.1"/>
    </source>
</evidence>
<organism evidence="1 2">
    <name type="scientific">Fistulina hepatica ATCC 64428</name>
    <dbReference type="NCBI Taxonomy" id="1128425"/>
    <lineage>
        <taxon>Eukaryota</taxon>
        <taxon>Fungi</taxon>
        <taxon>Dikarya</taxon>
        <taxon>Basidiomycota</taxon>
        <taxon>Agaricomycotina</taxon>
        <taxon>Agaricomycetes</taxon>
        <taxon>Agaricomycetidae</taxon>
        <taxon>Agaricales</taxon>
        <taxon>Fistulinaceae</taxon>
        <taxon>Fistulina</taxon>
    </lineage>
</organism>
<keyword evidence="2" id="KW-1185">Reference proteome</keyword>
<gene>
    <name evidence="1" type="ORF">FISHEDRAFT_69729</name>
</gene>
<proteinExistence type="predicted"/>
<sequence>MDFGEWTIAFDSFADAFTFIFPHRREELQQYVEHVKSFFKARLPSEHSGVIAYDSAVRTHVGQHHDLLHTDFFAFQDLQIRFIFSPSGSAAGMSTRSVEAGTSTMVSVAGLPPPASTRMSAPNVAQEGMWKRLVKRNDVPPAKESLAEASLTMAPVPAPPPNELANHVALATIETFPHLFPIVTPVNVDRFETLLGSHPNRSLIQSICQSLHEGFWPWAVTDHGGYPDTYDNAEGYCTLTDPAHLAFARRQCAAEVDAG</sequence>
<evidence type="ECO:0000313" key="2">
    <source>
        <dbReference type="Proteomes" id="UP000054144"/>
    </source>
</evidence>
<dbReference type="Proteomes" id="UP000054144">
    <property type="component" value="Unassembled WGS sequence"/>
</dbReference>
<name>A0A0D7AMN4_9AGAR</name>